<dbReference type="SMART" id="SM00220">
    <property type="entry name" value="S_TKc"/>
    <property type="match status" value="1"/>
</dbReference>
<name>A0A6J3MC66_9PEZI</name>
<keyword evidence="1" id="KW-0808">Transferase</keyword>
<reference evidence="8" key="1">
    <citation type="submission" date="2020-01" db="EMBL/GenBank/DDBJ databases">
        <authorList>
            <consortium name="DOE Joint Genome Institute"/>
            <person name="Haridas S."/>
            <person name="Albert R."/>
            <person name="Binder M."/>
            <person name="Bloem J."/>
            <person name="Labutti K."/>
            <person name="Salamov A."/>
            <person name="Andreopoulos B."/>
            <person name="Baker S.E."/>
            <person name="Barry K."/>
            <person name="Bills G."/>
            <person name="Bluhm B.H."/>
            <person name="Cannon C."/>
            <person name="Castanera R."/>
            <person name="Culley D.E."/>
            <person name="Daum C."/>
            <person name="Ezra D."/>
            <person name="Gonzalez J.B."/>
            <person name="Henrissat B."/>
            <person name="Kuo A."/>
            <person name="Liang C."/>
            <person name="Lipzen A."/>
            <person name="Lutzoni F."/>
            <person name="Magnuson J."/>
            <person name="Mondo S."/>
            <person name="Nolan M."/>
            <person name="Ohm R."/>
            <person name="Pangilinan J."/>
            <person name="Park H.-J."/>
            <person name="Ramirez L."/>
            <person name="Alfaro M."/>
            <person name="Sun H."/>
            <person name="Tritt A."/>
            <person name="Yoshinaga Y."/>
            <person name="Zwiers L.-H."/>
            <person name="Turgeon B.G."/>
            <person name="Goodwin S.B."/>
            <person name="Spatafora J.W."/>
            <person name="Crous P.W."/>
            <person name="Grigoriev I.V."/>
        </authorList>
    </citation>
    <scope>NUCLEOTIDE SEQUENCE</scope>
    <source>
        <strain evidence="8">CBS 342.82</strain>
    </source>
</reference>
<protein>
    <submittedName>
        <fullName evidence="8">Kinase-like protein</fullName>
    </submittedName>
</protein>
<dbReference type="PANTHER" id="PTHR43289">
    <property type="entry name" value="MITOGEN-ACTIVATED PROTEIN KINASE KINASE KINASE 20-RELATED"/>
    <property type="match status" value="1"/>
</dbReference>
<evidence type="ECO:0000313" key="7">
    <source>
        <dbReference type="Proteomes" id="UP000504637"/>
    </source>
</evidence>
<gene>
    <name evidence="8" type="ORF">K489DRAFT_314880</name>
</gene>
<accession>A0A6J3MC66</accession>
<feature type="domain" description="Protein kinase" evidence="6">
    <location>
        <begin position="165"/>
        <end position="525"/>
    </location>
</feature>
<reference evidence="8" key="3">
    <citation type="submission" date="2025-08" db="UniProtKB">
        <authorList>
            <consortium name="RefSeq"/>
        </authorList>
    </citation>
    <scope>IDENTIFICATION</scope>
    <source>
        <strain evidence="8">CBS 342.82</strain>
    </source>
</reference>
<evidence type="ECO:0000256" key="1">
    <source>
        <dbReference type="ARBA" id="ARBA00022679"/>
    </source>
</evidence>
<organism evidence="8">
    <name type="scientific">Dissoconium aciculare CBS 342.82</name>
    <dbReference type="NCBI Taxonomy" id="1314786"/>
    <lineage>
        <taxon>Eukaryota</taxon>
        <taxon>Fungi</taxon>
        <taxon>Dikarya</taxon>
        <taxon>Ascomycota</taxon>
        <taxon>Pezizomycotina</taxon>
        <taxon>Dothideomycetes</taxon>
        <taxon>Dothideomycetidae</taxon>
        <taxon>Mycosphaerellales</taxon>
        <taxon>Dissoconiaceae</taxon>
        <taxon>Dissoconium</taxon>
    </lineage>
</organism>
<dbReference type="InterPro" id="IPR000719">
    <property type="entry name" value="Prot_kinase_dom"/>
</dbReference>
<feature type="region of interest" description="Disordered" evidence="5">
    <location>
        <begin position="380"/>
        <end position="399"/>
    </location>
</feature>
<dbReference type="GO" id="GO:0005524">
    <property type="term" value="F:ATP binding"/>
    <property type="evidence" value="ECO:0007669"/>
    <property type="project" value="UniProtKB-KW"/>
</dbReference>
<evidence type="ECO:0000313" key="8">
    <source>
        <dbReference type="RefSeq" id="XP_033462647.1"/>
    </source>
</evidence>
<dbReference type="Pfam" id="PF00069">
    <property type="entry name" value="Pkinase"/>
    <property type="match status" value="1"/>
</dbReference>
<dbReference type="SUPFAM" id="SSF56112">
    <property type="entry name" value="Protein kinase-like (PK-like)"/>
    <property type="match status" value="1"/>
</dbReference>
<dbReference type="InterPro" id="IPR011009">
    <property type="entry name" value="Kinase-like_dom_sf"/>
</dbReference>
<evidence type="ECO:0000256" key="2">
    <source>
        <dbReference type="ARBA" id="ARBA00022741"/>
    </source>
</evidence>
<sequence>MAARTLAQVAPTADTIALNAYIYGYGGHSLVTPHAALKLLWWTEERINLKVDRAFVLSKLRGQERDFLDQTVGFGEAGGVKSDAESVDVLGSLTSETYLSWILTRARRLFLILTEVGVPDQIFGCIDDLWDDDDLPLTMDSIKKMELTIDDDPVLEKKVYDTQFIYLLRELKKGNHIDYDSREHIPLEHVDQIPPAVSVQEYGGRVHFPARPDQVFMRRKIILREKGSEENDMEIFKQDVLHAQALAHPNIAPVFASYTSGDAGFVLSNFVVEHTLATFCDHRTPPSFMRVSASKRPVLLQQWMLSLADALAYLHDNAEAHTAICPSNIWIDRDNHIVFADLGSLITFRKAKKINNTELYDYAAPESISRQGSASQSLVNVPSVVEPSPAPQSDASSSSNLFDPNQADIFSLACIYLNIITFMVEGKLTEFVRFRSYALNAFKQRRYRTDQSFHSDADILSNWITHLGTACEGKIASEETAGTKESVAVWKKVPALLDLVGRMLNHDAASRPPADEVQRTIENILK</sequence>
<evidence type="ECO:0000256" key="3">
    <source>
        <dbReference type="ARBA" id="ARBA00022777"/>
    </source>
</evidence>
<evidence type="ECO:0000256" key="4">
    <source>
        <dbReference type="ARBA" id="ARBA00022840"/>
    </source>
</evidence>
<dbReference type="PANTHER" id="PTHR43289:SF33">
    <property type="entry name" value="SERINE_THREONINE KINASE 31"/>
    <property type="match status" value="1"/>
</dbReference>
<dbReference type="GeneID" id="54358849"/>
<dbReference type="PROSITE" id="PS50011">
    <property type="entry name" value="PROTEIN_KINASE_DOM"/>
    <property type="match status" value="1"/>
</dbReference>
<evidence type="ECO:0000259" key="6">
    <source>
        <dbReference type="PROSITE" id="PS50011"/>
    </source>
</evidence>
<dbReference type="RefSeq" id="XP_033462647.1">
    <property type="nucleotide sequence ID" value="XM_033601049.1"/>
</dbReference>
<feature type="non-terminal residue" evidence="8">
    <location>
        <position position="526"/>
    </location>
</feature>
<keyword evidence="2" id="KW-0547">Nucleotide-binding</keyword>
<dbReference type="Proteomes" id="UP000504637">
    <property type="component" value="Unplaced"/>
</dbReference>
<dbReference type="OrthoDB" id="4062651at2759"/>
<proteinExistence type="predicted"/>
<dbReference type="Gene3D" id="1.10.510.10">
    <property type="entry name" value="Transferase(Phosphotransferase) domain 1"/>
    <property type="match status" value="1"/>
</dbReference>
<evidence type="ECO:0000256" key="5">
    <source>
        <dbReference type="SAM" id="MobiDB-lite"/>
    </source>
</evidence>
<dbReference type="AlphaFoldDB" id="A0A6J3MC66"/>
<dbReference type="GO" id="GO:0004674">
    <property type="term" value="F:protein serine/threonine kinase activity"/>
    <property type="evidence" value="ECO:0007669"/>
    <property type="project" value="TreeGrafter"/>
</dbReference>
<keyword evidence="3" id="KW-0418">Kinase</keyword>
<reference evidence="8" key="2">
    <citation type="submission" date="2020-04" db="EMBL/GenBank/DDBJ databases">
        <authorList>
            <consortium name="NCBI Genome Project"/>
        </authorList>
    </citation>
    <scope>NUCLEOTIDE SEQUENCE</scope>
    <source>
        <strain evidence="8">CBS 342.82</strain>
    </source>
</reference>
<keyword evidence="7" id="KW-1185">Reference proteome</keyword>
<keyword evidence="4" id="KW-0067">ATP-binding</keyword>